<reference evidence="2 3" key="1">
    <citation type="submission" date="2020-03" db="EMBL/GenBank/DDBJ databases">
        <authorList>
            <person name="Sun Q."/>
        </authorList>
    </citation>
    <scope>NUCLEOTIDE SEQUENCE [LARGE SCALE GENOMIC DNA]</scope>
    <source>
        <strain evidence="2 3">KACC 21451</strain>
    </source>
</reference>
<keyword evidence="1" id="KW-0472">Membrane</keyword>
<name>A0A846TEU1_9BACI</name>
<organism evidence="2 3">
    <name type="scientific">Mesobacillus selenatarsenatis</name>
    <dbReference type="NCBI Taxonomy" id="388741"/>
    <lineage>
        <taxon>Bacteria</taxon>
        <taxon>Bacillati</taxon>
        <taxon>Bacillota</taxon>
        <taxon>Bacilli</taxon>
        <taxon>Bacillales</taxon>
        <taxon>Bacillaceae</taxon>
        <taxon>Mesobacillus</taxon>
    </lineage>
</organism>
<comment type="caution">
    <text evidence="2">The sequence shown here is derived from an EMBL/GenBank/DDBJ whole genome shotgun (WGS) entry which is preliminary data.</text>
</comment>
<feature type="transmembrane region" description="Helical" evidence="1">
    <location>
        <begin position="354"/>
        <end position="373"/>
    </location>
</feature>
<keyword evidence="1" id="KW-0812">Transmembrane</keyword>
<feature type="transmembrane region" description="Helical" evidence="1">
    <location>
        <begin position="6"/>
        <end position="22"/>
    </location>
</feature>
<dbReference type="AlphaFoldDB" id="A0A846TEU1"/>
<dbReference type="Proteomes" id="UP000587942">
    <property type="component" value="Unassembled WGS sequence"/>
</dbReference>
<proteinExistence type="predicted"/>
<feature type="transmembrane region" description="Helical" evidence="1">
    <location>
        <begin position="187"/>
        <end position="205"/>
    </location>
</feature>
<feature type="transmembrane region" description="Helical" evidence="1">
    <location>
        <begin position="385"/>
        <end position="404"/>
    </location>
</feature>
<protein>
    <submittedName>
        <fullName evidence="2">Oligosaccharide repeat unit polymerase</fullName>
    </submittedName>
</protein>
<keyword evidence="1" id="KW-1133">Transmembrane helix</keyword>
<gene>
    <name evidence="2" type="ORF">GWK17_04325</name>
</gene>
<evidence type="ECO:0000313" key="2">
    <source>
        <dbReference type="EMBL" id="NKE04704.1"/>
    </source>
</evidence>
<evidence type="ECO:0000313" key="3">
    <source>
        <dbReference type="Proteomes" id="UP000587942"/>
    </source>
</evidence>
<dbReference type="NCBIfam" id="TIGR04370">
    <property type="entry name" value="glyco_rpt_poly"/>
    <property type="match status" value="1"/>
</dbReference>
<feature type="transmembrane region" description="Helical" evidence="1">
    <location>
        <begin position="211"/>
        <end position="229"/>
    </location>
</feature>
<feature type="transmembrane region" description="Helical" evidence="1">
    <location>
        <begin position="154"/>
        <end position="175"/>
    </location>
</feature>
<dbReference type="EMBL" id="JAAVUM010000002">
    <property type="protein sequence ID" value="NKE04704.1"/>
    <property type="molecule type" value="Genomic_DNA"/>
</dbReference>
<accession>A0A846TEU1</accession>
<evidence type="ECO:0000256" key="1">
    <source>
        <dbReference type="SAM" id="Phobius"/>
    </source>
</evidence>
<sequence>MINIIINIFIVIAMGCVCLISRRIQKTWFAPGSFFALIWFIHMAFTVVFASDYYLYFNSNFIILFYVFIVILGSTIGMRLKIRRTSINTVNLNSINKLMKLSLVVSIVGFLSFPAILYSTGGSFSTLLNLDAIMNLARQNSISRYSGDLQNSTLTSILLSINYFAAIVNGVSIVVEKNASKGKYNKRLMLHLLPIITSILIAAILTTKATILYTVILFLGGIITANESLNDRNYLFTRKNIFRGIILIPTIIFLFVFIQMSRYGFNDIDGMFRVIKVFKVWAFGHMPAFSVWFNDYYLNGDYSLSYGQYTFSGVFSILNIAERVSGVYSEGAYISNNYEATNIFTIFRGLIEDFGLIGSMLLSFVGSIFLGTIYKSVKLGKLNSFVFLIMFYSFSMFGFVISILAYNSILLAFILFYILTTIFTFPSKVSKVANENKKTMNNYLSSEEVLR</sequence>
<dbReference type="RefSeq" id="WP_167831191.1">
    <property type="nucleotide sequence ID" value="NZ_JAAVUM010000002.1"/>
</dbReference>
<feature type="transmembrane region" description="Helical" evidence="1">
    <location>
        <begin position="410"/>
        <end position="429"/>
    </location>
</feature>
<feature type="transmembrane region" description="Helical" evidence="1">
    <location>
        <begin position="101"/>
        <end position="120"/>
    </location>
</feature>
<feature type="transmembrane region" description="Helical" evidence="1">
    <location>
        <begin position="61"/>
        <end position="80"/>
    </location>
</feature>
<feature type="transmembrane region" description="Helical" evidence="1">
    <location>
        <begin position="241"/>
        <end position="260"/>
    </location>
</feature>
<feature type="transmembrane region" description="Helical" evidence="1">
    <location>
        <begin position="34"/>
        <end position="55"/>
    </location>
</feature>